<dbReference type="EMBL" id="ASHM01135077">
    <property type="protein sequence ID" value="PNX60109.1"/>
    <property type="molecule type" value="Genomic_DNA"/>
</dbReference>
<feature type="non-terminal residue" evidence="2">
    <location>
        <position position="53"/>
    </location>
</feature>
<comment type="caution">
    <text evidence="2">The sequence shown here is derived from an EMBL/GenBank/DDBJ whole genome shotgun (WGS) entry which is preliminary data.</text>
</comment>
<dbReference type="Proteomes" id="UP000236291">
    <property type="component" value="Unassembled WGS sequence"/>
</dbReference>
<evidence type="ECO:0000313" key="3">
    <source>
        <dbReference type="Proteomes" id="UP000236291"/>
    </source>
</evidence>
<accession>A0A2K3K1C2</accession>
<protein>
    <submittedName>
        <fullName evidence="2">Uncharacterized protein</fullName>
    </submittedName>
</protein>
<feature type="region of interest" description="Disordered" evidence="1">
    <location>
        <begin position="24"/>
        <end position="53"/>
    </location>
</feature>
<name>A0A2K3K1C2_TRIPR</name>
<gene>
    <name evidence="2" type="ORF">L195_g060022</name>
</gene>
<reference evidence="2 3" key="1">
    <citation type="journal article" date="2014" name="Am. J. Bot.">
        <title>Genome assembly and annotation for red clover (Trifolium pratense; Fabaceae).</title>
        <authorList>
            <person name="Istvanek J."/>
            <person name="Jaros M."/>
            <person name="Krenek A."/>
            <person name="Repkova J."/>
        </authorList>
    </citation>
    <scope>NUCLEOTIDE SEQUENCE [LARGE SCALE GENOMIC DNA]</scope>
    <source>
        <strain evidence="3">cv. Tatra</strain>
        <tissue evidence="2">Young leaves</tissue>
    </source>
</reference>
<organism evidence="2 3">
    <name type="scientific">Trifolium pratense</name>
    <name type="common">Red clover</name>
    <dbReference type="NCBI Taxonomy" id="57577"/>
    <lineage>
        <taxon>Eukaryota</taxon>
        <taxon>Viridiplantae</taxon>
        <taxon>Streptophyta</taxon>
        <taxon>Embryophyta</taxon>
        <taxon>Tracheophyta</taxon>
        <taxon>Spermatophyta</taxon>
        <taxon>Magnoliopsida</taxon>
        <taxon>eudicotyledons</taxon>
        <taxon>Gunneridae</taxon>
        <taxon>Pentapetalae</taxon>
        <taxon>rosids</taxon>
        <taxon>fabids</taxon>
        <taxon>Fabales</taxon>
        <taxon>Fabaceae</taxon>
        <taxon>Papilionoideae</taxon>
        <taxon>50 kb inversion clade</taxon>
        <taxon>NPAAA clade</taxon>
        <taxon>Hologalegina</taxon>
        <taxon>IRL clade</taxon>
        <taxon>Trifolieae</taxon>
        <taxon>Trifolium</taxon>
    </lineage>
</organism>
<dbReference type="AlphaFoldDB" id="A0A2K3K1C2"/>
<evidence type="ECO:0000313" key="2">
    <source>
        <dbReference type="EMBL" id="PNX60109.1"/>
    </source>
</evidence>
<proteinExistence type="predicted"/>
<reference evidence="2 3" key="2">
    <citation type="journal article" date="2017" name="Front. Plant Sci.">
        <title>Gene Classification and Mining of Molecular Markers Useful in Red Clover (Trifolium pratense) Breeding.</title>
        <authorList>
            <person name="Istvanek J."/>
            <person name="Dluhosova J."/>
            <person name="Dluhos P."/>
            <person name="Patkova L."/>
            <person name="Nedelnik J."/>
            <person name="Repkova J."/>
        </authorList>
    </citation>
    <scope>NUCLEOTIDE SEQUENCE [LARGE SCALE GENOMIC DNA]</scope>
    <source>
        <strain evidence="3">cv. Tatra</strain>
        <tissue evidence="2">Young leaves</tissue>
    </source>
</reference>
<evidence type="ECO:0000256" key="1">
    <source>
        <dbReference type="SAM" id="MobiDB-lite"/>
    </source>
</evidence>
<sequence length="53" mass="6129">MMKLFAVQVAALIRESAIGTYQSRGHSCVAARRSRNVGRSRARRRRKRRRVTT</sequence>
<feature type="compositionally biased region" description="Basic residues" evidence="1">
    <location>
        <begin position="32"/>
        <end position="53"/>
    </location>
</feature>